<accession>A0A448XA40</accession>
<evidence type="ECO:0000313" key="3">
    <source>
        <dbReference type="Proteomes" id="UP000784294"/>
    </source>
</evidence>
<name>A0A448XA40_9PLAT</name>
<sequence>MWPTDESATSLLPFHDTGSPLSPPLPPKTRTHLTGISSTLSRETDEEDAELASGLSEQVVQASLSQIIME</sequence>
<proteinExistence type="predicted"/>
<organism evidence="2 3">
    <name type="scientific">Protopolystoma xenopodis</name>
    <dbReference type="NCBI Taxonomy" id="117903"/>
    <lineage>
        <taxon>Eukaryota</taxon>
        <taxon>Metazoa</taxon>
        <taxon>Spiralia</taxon>
        <taxon>Lophotrochozoa</taxon>
        <taxon>Platyhelminthes</taxon>
        <taxon>Monogenea</taxon>
        <taxon>Polyopisthocotylea</taxon>
        <taxon>Polystomatidea</taxon>
        <taxon>Polystomatidae</taxon>
        <taxon>Protopolystoma</taxon>
    </lineage>
</organism>
<reference evidence="2" key="1">
    <citation type="submission" date="2018-11" db="EMBL/GenBank/DDBJ databases">
        <authorList>
            <consortium name="Pathogen Informatics"/>
        </authorList>
    </citation>
    <scope>NUCLEOTIDE SEQUENCE</scope>
</reference>
<gene>
    <name evidence="2" type="ORF">PXEA_LOCUS25390</name>
</gene>
<keyword evidence="3" id="KW-1185">Reference proteome</keyword>
<comment type="caution">
    <text evidence="2">The sequence shown here is derived from an EMBL/GenBank/DDBJ whole genome shotgun (WGS) entry which is preliminary data.</text>
</comment>
<evidence type="ECO:0000256" key="1">
    <source>
        <dbReference type="SAM" id="MobiDB-lite"/>
    </source>
</evidence>
<dbReference type="Proteomes" id="UP000784294">
    <property type="component" value="Unassembled WGS sequence"/>
</dbReference>
<feature type="compositionally biased region" description="Polar residues" evidence="1">
    <location>
        <begin position="1"/>
        <end position="10"/>
    </location>
</feature>
<dbReference type="AlphaFoldDB" id="A0A448XA40"/>
<protein>
    <submittedName>
        <fullName evidence="2">Uncharacterized protein</fullName>
    </submittedName>
</protein>
<dbReference type="EMBL" id="CAAALY010128366">
    <property type="protein sequence ID" value="VEL31950.1"/>
    <property type="molecule type" value="Genomic_DNA"/>
</dbReference>
<feature type="region of interest" description="Disordered" evidence="1">
    <location>
        <begin position="1"/>
        <end position="33"/>
    </location>
</feature>
<evidence type="ECO:0000313" key="2">
    <source>
        <dbReference type="EMBL" id="VEL31950.1"/>
    </source>
</evidence>